<dbReference type="Gene3D" id="3.40.50.10840">
    <property type="entry name" value="Putative sugar-binding, N-terminal domain"/>
    <property type="match status" value="1"/>
</dbReference>
<feature type="domain" description="Four-carbon acid sugar kinase nucleotide binding" evidence="8">
    <location>
        <begin position="307"/>
        <end position="364"/>
    </location>
</feature>
<feature type="domain" description="Four-carbon acid sugar kinase N-terminal" evidence="7">
    <location>
        <begin position="7"/>
        <end position="215"/>
    </location>
</feature>
<keyword evidence="2" id="KW-0808">Transferase</keyword>
<evidence type="ECO:0000313" key="10">
    <source>
        <dbReference type="Proteomes" id="UP000585638"/>
    </source>
</evidence>
<keyword evidence="6" id="KW-0119">Carbohydrate metabolism</keyword>
<dbReference type="Pfam" id="PF07005">
    <property type="entry name" value="SBD_N"/>
    <property type="match status" value="1"/>
</dbReference>
<protein>
    <submittedName>
        <fullName evidence="9">Uncharacterized protein YgbK (DUF1537 family)</fullName>
    </submittedName>
</protein>
<dbReference type="SUPFAM" id="SSF142764">
    <property type="entry name" value="YgbK-like"/>
    <property type="match status" value="1"/>
</dbReference>
<evidence type="ECO:0000256" key="1">
    <source>
        <dbReference type="ARBA" id="ARBA00005715"/>
    </source>
</evidence>
<sequence>MESTRFVVLADDLTSAAEAAGHLADAGRPASVRLDVGESGDAWPCVDLDSRWLPEAEAAARHERATKQLRAPGIYKTMDSSLRGNWAAELAAVLRASGRSVAVVAPACPAYDRVTVNGHQLADGVPVHIGPAGRDPVRPVTDSSVLKPLARQGMQVIQLAPDERAIVAALADSSGPRALVVDASSAADLDRIAAAIRGHLSEVVLCGSPGLWEALHPIRGSRGELPAARKALVLVGSLHPTTREQLAKLESSGVPVLTTLDADRVARQFDTATTVAVATPEIPSAERHLHRLAILGVRCADAVPDLGFVLSGGDTARELAVALGATGIRAAGTVAPGIMLGTLTGPRRHPVITKAGGFGGPDMLITAASALTRSTT</sequence>
<proteinExistence type="inferred from homology"/>
<keyword evidence="5" id="KW-0067">ATP-binding</keyword>
<evidence type="ECO:0000256" key="6">
    <source>
        <dbReference type="ARBA" id="ARBA00023277"/>
    </source>
</evidence>
<dbReference type="Proteomes" id="UP000585638">
    <property type="component" value="Unassembled WGS sequence"/>
</dbReference>
<keyword evidence="3" id="KW-0547">Nucleotide-binding</keyword>
<evidence type="ECO:0000256" key="3">
    <source>
        <dbReference type="ARBA" id="ARBA00022741"/>
    </source>
</evidence>
<accession>A0A7W9KQV9</accession>
<dbReference type="AlphaFoldDB" id="A0A7W9KQV9"/>
<organism evidence="9 10">
    <name type="scientific">Kutzneria kofuensis</name>
    <dbReference type="NCBI Taxonomy" id="103725"/>
    <lineage>
        <taxon>Bacteria</taxon>
        <taxon>Bacillati</taxon>
        <taxon>Actinomycetota</taxon>
        <taxon>Actinomycetes</taxon>
        <taxon>Pseudonocardiales</taxon>
        <taxon>Pseudonocardiaceae</taxon>
        <taxon>Kutzneria</taxon>
    </lineage>
</organism>
<evidence type="ECO:0000259" key="8">
    <source>
        <dbReference type="Pfam" id="PF17042"/>
    </source>
</evidence>
<keyword evidence="10" id="KW-1185">Reference proteome</keyword>
<reference evidence="9 10" key="1">
    <citation type="submission" date="2020-08" db="EMBL/GenBank/DDBJ databases">
        <title>Sequencing the genomes of 1000 actinobacteria strains.</title>
        <authorList>
            <person name="Klenk H.-P."/>
        </authorList>
    </citation>
    <scope>NUCLEOTIDE SEQUENCE [LARGE SCALE GENOMIC DNA]</scope>
    <source>
        <strain evidence="9 10">DSM 43851</strain>
    </source>
</reference>
<comment type="caution">
    <text evidence="9">The sequence shown here is derived from an EMBL/GenBank/DDBJ whole genome shotgun (WGS) entry which is preliminary data.</text>
</comment>
<keyword evidence="4" id="KW-0418">Kinase</keyword>
<evidence type="ECO:0000256" key="4">
    <source>
        <dbReference type="ARBA" id="ARBA00022777"/>
    </source>
</evidence>
<dbReference type="InterPro" id="IPR037051">
    <property type="entry name" value="4-carb_acid_sugar_kinase_N_sf"/>
</dbReference>
<evidence type="ECO:0000259" key="7">
    <source>
        <dbReference type="Pfam" id="PF07005"/>
    </source>
</evidence>
<dbReference type="EMBL" id="JACHIR010000002">
    <property type="protein sequence ID" value="MBB5897041.1"/>
    <property type="molecule type" value="Genomic_DNA"/>
</dbReference>
<dbReference type="GO" id="GO:0005524">
    <property type="term" value="F:ATP binding"/>
    <property type="evidence" value="ECO:0007669"/>
    <property type="project" value="UniProtKB-KW"/>
</dbReference>
<dbReference type="RefSeq" id="WP_184869510.1">
    <property type="nucleotide sequence ID" value="NZ_BAAAWY010000011.1"/>
</dbReference>
<evidence type="ECO:0000256" key="5">
    <source>
        <dbReference type="ARBA" id="ARBA00022840"/>
    </source>
</evidence>
<name>A0A7W9KQV9_9PSEU</name>
<dbReference type="InterPro" id="IPR042213">
    <property type="entry name" value="NBD_C_sf"/>
</dbReference>
<dbReference type="InterPro" id="IPR031475">
    <property type="entry name" value="NBD_C"/>
</dbReference>
<comment type="similarity">
    <text evidence="1">Belongs to the four-carbon acid sugar kinase family.</text>
</comment>
<dbReference type="InterPro" id="IPR010737">
    <property type="entry name" value="4-carb_acid_sugar_kinase_N"/>
</dbReference>
<evidence type="ECO:0000313" key="9">
    <source>
        <dbReference type="EMBL" id="MBB5897041.1"/>
    </source>
</evidence>
<dbReference type="Pfam" id="PF17042">
    <property type="entry name" value="NBD_C"/>
    <property type="match status" value="1"/>
</dbReference>
<evidence type="ECO:0000256" key="2">
    <source>
        <dbReference type="ARBA" id="ARBA00022679"/>
    </source>
</evidence>
<gene>
    <name evidence="9" type="ORF">BJ998_008300</name>
</gene>
<dbReference type="GO" id="GO:0016301">
    <property type="term" value="F:kinase activity"/>
    <property type="evidence" value="ECO:0007669"/>
    <property type="project" value="UniProtKB-KW"/>
</dbReference>
<dbReference type="Gene3D" id="3.40.980.20">
    <property type="entry name" value="Four-carbon acid sugar kinase, nucleotide binding domain"/>
    <property type="match status" value="2"/>
</dbReference>